<dbReference type="EMBL" id="JBHSFS010000015">
    <property type="protein sequence ID" value="MFC4516739.1"/>
    <property type="molecule type" value="Genomic_DNA"/>
</dbReference>
<dbReference type="RefSeq" id="WP_417923728.1">
    <property type="nucleotide sequence ID" value="NZ_JBHSFS010000015.1"/>
</dbReference>
<accession>A0ABV9BRN8</accession>
<sequence length="233" mass="24912">MTVHDLVAALPGPTVLAARSRAFALLGSILDASAPMHTFVPGWRGSADLACMENGSGDQYAIVFDAAGVFLHGFDHECDATPWREEPRAHWPSLLDGLPASLAHYPVDPEFQFDGFFDATVCAWYETGADGWRCGPVEFGAGESDGAEWLFDLLADGSPGAYVEFAEDYYERQVDPGAVAAILAGAPLTRRTVASLSPTADFDAIATQARTLGYTVHDRPTPVTPTGLRLHLA</sequence>
<comment type="caution">
    <text evidence="1">The sequence shown here is derived from an EMBL/GenBank/DDBJ whole genome shotgun (WGS) entry which is preliminary data.</text>
</comment>
<evidence type="ECO:0000313" key="2">
    <source>
        <dbReference type="Proteomes" id="UP001595990"/>
    </source>
</evidence>
<evidence type="ECO:0000313" key="1">
    <source>
        <dbReference type="EMBL" id="MFC4516739.1"/>
    </source>
</evidence>
<keyword evidence="2" id="KW-1185">Reference proteome</keyword>
<gene>
    <name evidence="1" type="ORF">ACFPEN_27920</name>
</gene>
<dbReference type="Proteomes" id="UP001595990">
    <property type="component" value="Unassembled WGS sequence"/>
</dbReference>
<organism evidence="1 2">
    <name type="scientific">Streptomyces ehimensis</name>
    <dbReference type="NCBI Taxonomy" id="68195"/>
    <lineage>
        <taxon>Bacteria</taxon>
        <taxon>Bacillati</taxon>
        <taxon>Actinomycetota</taxon>
        <taxon>Actinomycetes</taxon>
        <taxon>Kitasatosporales</taxon>
        <taxon>Streptomycetaceae</taxon>
        <taxon>Streptomyces</taxon>
    </lineage>
</organism>
<reference evidence="2" key="1">
    <citation type="journal article" date="2019" name="Int. J. Syst. Evol. Microbiol.">
        <title>The Global Catalogue of Microorganisms (GCM) 10K type strain sequencing project: providing services to taxonomists for standard genome sequencing and annotation.</title>
        <authorList>
            <consortium name="The Broad Institute Genomics Platform"/>
            <consortium name="The Broad Institute Genome Sequencing Center for Infectious Disease"/>
            <person name="Wu L."/>
            <person name="Ma J."/>
        </authorList>
    </citation>
    <scope>NUCLEOTIDE SEQUENCE [LARGE SCALE GENOMIC DNA]</scope>
    <source>
        <strain evidence="2">CECT 8064</strain>
    </source>
</reference>
<proteinExistence type="predicted"/>
<protein>
    <submittedName>
        <fullName evidence="1">Uncharacterized protein</fullName>
    </submittedName>
</protein>
<name>A0ABV9BRN8_9ACTN</name>